<dbReference type="NCBIfam" id="TIGR00829">
    <property type="entry name" value="FRU"/>
    <property type="match status" value="1"/>
</dbReference>
<dbReference type="NCBIfam" id="TIGR01427">
    <property type="entry name" value="PTS_IIC_fructo"/>
    <property type="match status" value="1"/>
</dbReference>
<keyword evidence="9" id="KW-0418">Kinase</keyword>
<comment type="subcellular location">
    <subcellularLocation>
        <location evidence="1">Cell inner membrane</location>
        <topology evidence="1">Multi-pass membrane protein</topology>
    </subcellularLocation>
</comment>
<dbReference type="InterPro" id="IPR003501">
    <property type="entry name" value="PTS_EIIB_2/3"/>
</dbReference>
<evidence type="ECO:0000259" key="13">
    <source>
        <dbReference type="PROSITE" id="PS51099"/>
    </source>
</evidence>
<keyword evidence="6" id="KW-0808">Transferase</keyword>
<dbReference type="InterPro" id="IPR013014">
    <property type="entry name" value="PTS_EIIC_2"/>
</dbReference>
<accession>A0ABQ4DJ88</accession>
<evidence type="ECO:0000256" key="11">
    <source>
        <dbReference type="ARBA" id="ARBA00023136"/>
    </source>
</evidence>
<evidence type="ECO:0000256" key="8">
    <source>
        <dbReference type="ARBA" id="ARBA00022692"/>
    </source>
</evidence>
<keyword evidence="5" id="KW-0762">Sugar transport</keyword>
<feature type="transmembrane region" description="Helical" evidence="12">
    <location>
        <begin position="144"/>
        <end position="167"/>
    </location>
</feature>
<evidence type="ECO:0000256" key="12">
    <source>
        <dbReference type="SAM" id="Phobius"/>
    </source>
</evidence>
<dbReference type="PROSITE" id="PS51104">
    <property type="entry name" value="PTS_EIIC_TYPE_2"/>
    <property type="match status" value="1"/>
</dbReference>
<evidence type="ECO:0000256" key="2">
    <source>
        <dbReference type="ARBA" id="ARBA00022448"/>
    </source>
</evidence>
<evidence type="ECO:0000256" key="3">
    <source>
        <dbReference type="ARBA" id="ARBA00022475"/>
    </source>
</evidence>
<dbReference type="PANTHER" id="PTHR30505">
    <property type="entry name" value="FRUCTOSE-LIKE PERMEASE"/>
    <property type="match status" value="1"/>
</dbReference>
<feature type="transmembrane region" description="Helical" evidence="12">
    <location>
        <begin position="464"/>
        <end position="484"/>
    </location>
</feature>
<dbReference type="InterPro" id="IPR013011">
    <property type="entry name" value="PTS_EIIB_2"/>
</dbReference>
<keyword evidence="8 12" id="KW-0812">Transmembrane</keyword>
<dbReference type="Proteomes" id="UP000614741">
    <property type="component" value="Unassembled WGS sequence"/>
</dbReference>
<name>A0ABQ4DJ88_9CELL</name>
<feature type="domain" description="PTS EIIC type-2" evidence="14">
    <location>
        <begin position="134"/>
        <end position="494"/>
    </location>
</feature>
<proteinExistence type="predicted"/>
<dbReference type="PROSITE" id="PS51099">
    <property type="entry name" value="PTS_EIIB_TYPE_2"/>
    <property type="match status" value="1"/>
</dbReference>
<feature type="domain" description="PTS EIIB type-2" evidence="13">
    <location>
        <begin position="1"/>
        <end position="98"/>
    </location>
</feature>
<dbReference type="Gene3D" id="3.40.50.2300">
    <property type="match status" value="1"/>
</dbReference>
<protein>
    <submittedName>
        <fullName evidence="15">PTS fructose transporter subunit IIBC</fullName>
    </submittedName>
</protein>
<evidence type="ECO:0000256" key="9">
    <source>
        <dbReference type="ARBA" id="ARBA00022777"/>
    </source>
</evidence>
<dbReference type="RefSeq" id="WP_203671362.1">
    <property type="nucleotide sequence ID" value="NZ_BONP01000003.1"/>
</dbReference>
<gene>
    <name evidence="15" type="primary">fruA</name>
    <name evidence="15" type="ORF">Cph01nite_08140</name>
</gene>
<dbReference type="SUPFAM" id="SSF52794">
    <property type="entry name" value="PTS system IIB component-like"/>
    <property type="match status" value="1"/>
</dbReference>
<keyword evidence="16" id="KW-1185">Reference proteome</keyword>
<dbReference type="InterPro" id="IPR006327">
    <property type="entry name" value="PTS_IIC_fruc"/>
</dbReference>
<keyword evidence="3" id="KW-1003">Cell membrane</keyword>
<evidence type="ECO:0000313" key="15">
    <source>
        <dbReference type="EMBL" id="GIG39052.1"/>
    </source>
</evidence>
<evidence type="ECO:0000256" key="6">
    <source>
        <dbReference type="ARBA" id="ARBA00022679"/>
    </source>
</evidence>
<feature type="transmembrane region" description="Helical" evidence="12">
    <location>
        <begin position="233"/>
        <end position="263"/>
    </location>
</feature>
<feature type="transmembrane region" description="Helical" evidence="12">
    <location>
        <begin position="275"/>
        <end position="298"/>
    </location>
</feature>
<keyword evidence="2" id="KW-0813">Transport</keyword>
<evidence type="ECO:0000256" key="5">
    <source>
        <dbReference type="ARBA" id="ARBA00022597"/>
    </source>
</evidence>
<evidence type="ECO:0000256" key="10">
    <source>
        <dbReference type="ARBA" id="ARBA00022989"/>
    </source>
</evidence>
<dbReference type="PANTHER" id="PTHR30505:SF0">
    <property type="entry name" value="FRUCTOSE-LIKE PTS SYSTEM EIIBC COMPONENT-RELATED"/>
    <property type="match status" value="1"/>
</dbReference>
<dbReference type="InterPro" id="IPR036095">
    <property type="entry name" value="PTS_EIIB-like_sf"/>
</dbReference>
<dbReference type="Pfam" id="PF02302">
    <property type="entry name" value="PTS_IIB"/>
    <property type="match status" value="1"/>
</dbReference>
<dbReference type="EMBL" id="BONP01000003">
    <property type="protein sequence ID" value="GIG39052.1"/>
    <property type="molecule type" value="Genomic_DNA"/>
</dbReference>
<feature type="transmembrane region" description="Helical" evidence="12">
    <location>
        <begin position="365"/>
        <end position="386"/>
    </location>
</feature>
<evidence type="ECO:0000313" key="16">
    <source>
        <dbReference type="Proteomes" id="UP000614741"/>
    </source>
</evidence>
<comment type="caution">
    <text evidence="15">The sequence shown here is derived from an EMBL/GenBank/DDBJ whole genome shotgun (WGS) entry which is preliminary data.</text>
</comment>
<feature type="transmembrane region" description="Helical" evidence="12">
    <location>
        <begin position="196"/>
        <end position="221"/>
    </location>
</feature>
<dbReference type="InterPro" id="IPR003353">
    <property type="entry name" value="PTS_IIB_fruc"/>
</dbReference>
<evidence type="ECO:0000259" key="14">
    <source>
        <dbReference type="PROSITE" id="PS51104"/>
    </source>
</evidence>
<evidence type="ECO:0000256" key="1">
    <source>
        <dbReference type="ARBA" id="ARBA00004429"/>
    </source>
</evidence>
<keyword evidence="11 12" id="KW-0472">Membrane</keyword>
<keyword evidence="7" id="KW-0598">Phosphotransferase system</keyword>
<keyword evidence="4" id="KW-0597">Phosphoprotein</keyword>
<evidence type="ECO:0000256" key="4">
    <source>
        <dbReference type="ARBA" id="ARBA00022553"/>
    </source>
</evidence>
<feature type="transmembrane region" description="Helical" evidence="12">
    <location>
        <begin position="425"/>
        <end position="444"/>
    </location>
</feature>
<feature type="transmembrane region" description="Helical" evidence="12">
    <location>
        <begin position="310"/>
        <end position="333"/>
    </location>
</feature>
<evidence type="ECO:0000256" key="7">
    <source>
        <dbReference type="ARBA" id="ARBA00022683"/>
    </source>
</evidence>
<reference evidence="15 16" key="1">
    <citation type="submission" date="2021-01" db="EMBL/GenBank/DDBJ databases">
        <title>Whole genome shotgun sequence of Cellulomonas phragmiteti NBRC 110785.</title>
        <authorList>
            <person name="Komaki H."/>
            <person name="Tamura T."/>
        </authorList>
    </citation>
    <scope>NUCLEOTIDE SEQUENCE [LARGE SCALE GENOMIC DNA]</scope>
    <source>
        <strain evidence="15 16">NBRC 110785</strain>
    </source>
</reference>
<sequence length="512" mass="51170">MKLVAVSSCPTGIAHTYMAAEALEQAGKAAGHEVHVETQGAAGSTPLDPALIAAADGVIYAADLEVKDKQRFAGKPFVDVGVKKAVHDAPGVIAAAVAAVEAGVPAGAGETPAAAPAAAGPRAADRNAGAGTNVRKWLMTGVSYMIPFVAAGGILIALSFMLAQVAWGGAEGAIEVTGVDQAQVVAAFDPLSLQHWAVVLLATGQLAFGFLVPVLSGFIAYAIADRPGLVPGFLGGAAAGFVGAGFLGGLVTGFLAGGVALWISRWNVPKGVRGIMPVVVIPLLSSAVVGVVMLVLIGRPIAAAMDGLTGWLDGLSGSSVVLLGVLLGAMMGFDLGGPVNKVAYTFAVTGLATQGLASDATQYRIMAAVMAAGMVAPLAMALATTVRKRLFTHAEQENGKAAWLLGASFISEGAIPFAAADPWRVIVSSVVGSSVTGALVMASGSTLVAPHGGVWVLPLIGNPLGFLAAVVVGTLVTAAVVVLLKTLAHDPVVSAERAAEEQRDPALVAPSA</sequence>
<dbReference type="InterPro" id="IPR050864">
    <property type="entry name" value="Bacterial_PTS_Sugar_Transport"/>
</dbReference>
<dbReference type="CDD" id="cd05569">
    <property type="entry name" value="PTS_IIB_fructose"/>
    <property type="match status" value="1"/>
</dbReference>
<organism evidence="15 16">
    <name type="scientific">Cellulomonas phragmiteti</name>
    <dbReference type="NCBI Taxonomy" id="478780"/>
    <lineage>
        <taxon>Bacteria</taxon>
        <taxon>Bacillati</taxon>
        <taxon>Actinomycetota</taxon>
        <taxon>Actinomycetes</taxon>
        <taxon>Micrococcales</taxon>
        <taxon>Cellulomonadaceae</taxon>
        <taxon>Cellulomonas</taxon>
    </lineage>
</organism>
<keyword evidence="10 12" id="KW-1133">Transmembrane helix</keyword>